<evidence type="ECO:0000313" key="18">
    <source>
        <dbReference type="Proteomes" id="UP001209540"/>
    </source>
</evidence>
<evidence type="ECO:0000256" key="5">
    <source>
        <dbReference type="ARBA" id="ARBA00013244"/>
    </source>
</evidence>
<evidence type="ECO:0000256" key="8">
    <source>
        <dbReference type="ARBA" id="ARBA00022692"/>
    </source>
</evidence>
<comment type="caution">
    <text evidence="17">The sequence shown here is derived from an EMBL/GenBank/DDBJ whole genome shotgun (WGS) entry which is preliminary data.</text>
</comment>
<dbReference type="Proteomes" id="UP001209540">
    <property type="component" value="Unassembled WGS sequence"/>
</dbReference>
<evidence type="ECO:0000256" key="4">
    <source>
        <dbReference type="ARBA" id="ARBA00005420"/>
    </source>
</evidence>
<sequence length="359" mass="40963">MKETITTTTEVVEDISKTTTATRQPVRWAPLHGIPFERRMQMFAVCCWIFMLFICLVIFAGCFTHPILWPLLIAYITFLFTDKAPENGGRRYDWPRRWRIWEYFVDYFPVKLVKEHDLEPTGNYVFGYHPHGIISMGAFANFATEATGFSEQFPGIVPNLLTLASNFRLPLYRDLILSLGIASVSRHSCESILSSGPGRSIVIVIGGAAESLSARPGIADLTLKRRLGFIRLAIKHNASLVPVFSFGENDIYEQVDNDQGSTLWKVQKKMQSLLGFTMPLFHARGIFNYDVGIIPFRHPIVTVVGKPIPVPKLEKDQKEPTQEQLLEVQKQYIAGLEDIYNKYKDVYAKDRKQELRIID</sequence>
<keyword evidence="9" id="KW-0319">Glycerol metabolism</keyword>
<reference evidence="17" key="2">
    <citation type="submission" date="2023-02" db="EMBL/GenBank/DDBJ databases">
        <authorList>
            <consortium name="DOE Joint Genome Institute"/>
            <person name="Mondo S.J."/>
            <person name="Chang Y."/>
            <person name="Wang Y."/>
            <person name="Ahrendt S."/>
            <person name="Andreopoulos W."/>
            <person name="Barry K."/>
            <person name="Beard J."/>
            <person name="Benny G.L."/>
            <person name="Blankenship S."/>
            <person name="Bonito G."/>
            <person name="Cuomo C."/>
            <person name="Desiro A."/>
            <person name="Gervers K.A."/>
            <person name="Hundley H."/>
            <person name="Kuo A."/>
            <person name="LaButti K."/>
            <person name="Lang B.F."/>
            <person name="Lipzen A."/>
            <person name="O'Donnell K."/>
            <person name="Pangilinan J."/>
            <person name="Reynolds N."/>
            <person name="Sandor L."/>
            <person name="Smith M.W."/>
            <person name="Tsang A."/>
            <person name="Grigoriev I.V."/>
            <person name="Stajich J.E."/>
            <person name="Spatafora J.W."/>
        </authorList>
    </citation>
    <scope>NUCLEOTIDE SEQUENCE</scope>
    <source>
        <strain evidence="17">RSA 2281</strain>
    </source>
</reference>
<dbReference type="EMBL" id="JAIXMP010000002">
    <property type="protein sequence ID" value="KAI9277239.1"/>
    <property type="molecule type" value="Genomic_DNA"/>
</dbReference>
<comment type="pathway">
    <text evidence="2 16">Glycerolipid metabolism; triacylglycerol biosynthesis.</text>
</comment>
<reference evidence="17" key="1">
    <citation type="journal article" date="2022" name="IScience">
        <title>Evolution of zygomycete secretomes and the origins of terrestrial fungal ecologies.</title>
        <authorList>
            <person name="Chang Y."/>
            <person name="Wang Y."/>
            <person name="Mondo S."/>
            <person name="Ahrendt S."/>
            <person name="Andreopoulos W."/>
            <person name="Barry K."/>
            <person name="Beard J."/>
            <person name="Benny G.L."/>
            <person name="Blankenship S."/>
            <person name="Bonito G."/>
            <person name="Cuomo C."/>
            <person name="Desiro A."/>
            <person name="Gervers K.A."/>
            <person name="Hundley H."/>
            <person name="Kuo A."/>
            <person name="LaButti K."/>
            <person name="Lang B.F."/>
            <person name="Lipzen A."/>
            <person name="O'Donnell K."/>
            <person name="Pangilinan J."/>
            <person name="Reynolds N."/>
            <person name="Sandor L."/>
            <person name="Smith M.E."/>
            <person name="Tsang A."/>
            <person name="Grigoriev I.V."/>
            <person name="Stajich J.E."/>
            <person name="Spatafora J.W."/>
        </authorList>
    </citation>
    <scope>NUCLEOTIDE SEQUENCE</scope>
    <source>
        <strain evidence="17">RSA 2281</strain>
    </source>
</reference>
<organism evidence="17 18">
    <name type="scientific">Phascolomyces articulosus</name>
    <dbReference type="NCBI Taxonomy" id="60185"/>
    <lineage>
        <taxon>Eukaryota</taxon>
        <taxon>Fungi</taxon>
        <taxon>Fungi incertae sedis</taxon>
        <taxon>Mucoromycota</taxon>
        <taxon>Mucoromycotina</taxon>
        <taxon>Mucoromycetes</taxon>
        <taxon>Mucorales</taxon>
        <taxon>Lichtheimiaceae</taxon>
        <taxon>Phascolomyces</taxon>
    </lineage>
</organism>
<keyword evidence="7" id="KW-0808">Transferase</keyword>
<dbReference type="SUPFAM" id="SSF69593">
    <property type="entry name" value="Glycerol-3-phosphate (1)-acyltransferase"/>
    <property type="match status" value="1"/>
</dbReference>
<comment type="catalytic activity">
    <reaction evidence="15 16">
        <text>an acyl-CoA + a 1,2-diacyl-sn-glycerol = a triacyl-sn-glycerol + CoA</text>
        <dbReference type="Rhea" id="RHEA:10868"/>
        <dbReference type="ChEBI" id="CHEBI:17815"/>
        <dbReference type="ChEBI" id="CHEBI:57287"/>
        <dbReference type="ChEBI" id="CHEBI:58342"/>
        <dbReference type="ChEBI" id="CHEBI:64615"/>
        <dbReference type="EC" id="2.3.1.20"/>
    </reaction>
</comment>
<dbReference type="EC" id="2.3.1.20" evidence="5 16"/>
<keyword evidence="13 16" id="KW-0472">Membrane</keyword>
<comment type="caution">
    <text evidence="16">Lacks conserved residue(s) required for the propagation of feature annotation.</text>
</comment>
<dbReference type="GO" id="GO:0004144">
    <property type="term" value="F:diacylglycerol O-acyltransferase activity"/>
    <property type="evidence" value="ECO:0007669"/>
    <property type="project" value="UniProtKB-UniRule"/>
</dbReference>
<accession>A0AAD5KBV5</accession>
<evidence type="ECO:0000313" key="17">
    <source>
        <dbReference type="EMBL" id="KAI9277239.1"/>
    </source>
</evidence>
<name>A0AAD5KBV5_9FUNG</name>
<dbReference type="GO" id="GO:0006071">
    <property type="term" value="P:glycerol metabolic process"/>
    <property type="evidence" value="ECO:0007669"/>
    <property type="project" value="UniProtKB-UniRule"/>
</dbReference>
<evidence type="ECO:0000256" key="11">
    <source>
        <dbReference type="ARBA" id="ARBA00022989"/>
    </source>
</evidence>
<evidence type="ECO:0000256" key="1">
    <source>
        <dbReference type="ARBA" id="ARBA00004477"/>
    </source>
</evidence>
<keyword evidence="6 16" id="KW-0444">Lipid biosynthesis</keyword>
<evidence type="ECO:0000256" key="13">
    <source>
        <dbReference type="ARBA" id="ARBA00023136"/>
    </source>
</evidence>
<keyword evidence="8 16" id="KW-0812">Transmembrane</keyword>
<keyword evidence="11 16" id="KW-1133">Transmembrane helix</keyword>
<comment type="pathway">
    <text evidence="3">Lipid metabolism.</text>
</comment>
<feature type="transmembrane region" description="Helical" evidence="16">
    <location>
        <begin position="42"/>
        <end position="61"/>
    </location>
</feature>
<dbReference type="AlphaFoldDB" id="A0AAD5KBV5"/>
<gene>
    <name evidence="17" type="ORF">BDA99DRAFT_429860</name>
</gene>
<keyword evidence="10 16" id="KW-0256">Endoplasmic reticulum</keyword>
<dbReference type="PANTHER" id="PTHR12317">
    <property type="entry name" value="DIACYLGLYCEROL O-ACYLTRANSFERASE"/>
    <property type="match status" value="1"/>
</dbReference>
<keyword evidence="14 16" id="KW-0012">Acyltransferase</keyword>
<evidence type="ECO:0000256" key="6">
    <source>
        <dbReference type="ARBA" id="ARBA00022516"/>
    </source>
</evidence>
<comment type="function">
    <text evidence="16">Catalyzes the terminal and only committed step in triacylglycerol synthesis by using diacylglycerol and fatty acyl CoA as substrates.</text>
</comment>
<evidence type="ECO:0000256" key="3">
    <source>
        <dbReference type="ARBA" id="ARBA00005189"/>
    </source>
</evidence>
<protein>
    <recommendedName>
        <fullName evidence="5 16">Diacylglycerol O-acyltransferase</fullName>
        <ecNumber evidence="5 16">2.3.1.20</ecNumber>
    </recommendedName>
</protein>
<dbReference type="GO" id="GO:0019432">
    <property type="term" value="P:triglyceride biosynthetic process"/>
    <property type="evidence" value="ECO:0007669"/>
    <property type="project" value="UniProtKB-UniRule"/>
</dbReference>
<dbReference type="PANTHER" id="PTHR12317:SF0">
    <property type="entry name" value="ACYLTRANSFERASE"/>
    <property type="match status" value="1"/>
</dbReference>
<comment type="subcellular location">
    <subcellularLocation>
        <location evidence="1 16">Endoplasmic reticulum membrane</location>
        <topology evidence="1 16">Multi-pass membrane protein</topology>
    </subcellularLocation>
</comment>
<dbReference type="GO" id="GO:0005789">
    <property type="term" value="C:endoplasmic reticulum membrane"/>
    <property type="evidence" value="ECO:0007669"/>
    <property type="project" value="UniProtKB-SubCell"/>
</dbReference>
<comment type="similarity">
    <text evidence="4 16">Belongs to the diacylglycerol acyltransferase family.</text>
</comment>
<dbReference type="CDD" id="cd07987">
    <property type="entry name" value="LPLAT_MGAT-like"/>
    <property type="match status" value="1"/>
</dbReference>
<evidence type="ECO:0000256" key="9">
    <source>
        <dbReference type="ARBA" id="ARBA00022798"/>
    </source>
</evidence>
<keyword evidence="12 16" id="KW-0443">Lipid metabolism</keyword>
<evidence type="ECO:0000256" key="12">
    <source>
        <dbReference type="ARBA" id="ARBA00023098"/>
    </source>
</evidence>
<keyword evidence="18" id="KW-1185">Reference proteome</keyword>
<evidence type="ECO:0000256" key="16">
    <source>
        <dbReference type="RuleBase" id="RU367023"/>
    </source>
</evidence>
<evidence type="ECO:0000256" key="2">
    <source>
        <dbReference type="ARBA" id="ARBA00004771"/>
    </source>
</evidence>
<evidence type="ECO:0000256" key="14">
    <source>
        <dbReference type="ARBA" id="ARBA00023315"/>
    </source>
</evidence>
<proteinExistence type="inferred from homology"/>
<dbReference type="Pfam" id="PF03982">
    <property type="entry name" value="DAGAT"/>
    <property type="match status" value="1"/>
</dbReference>
<evidence type="ECO:0000256" key="15">
    <source>
        <dbReference type="ARBA" id="ARBA00048109"/>
    </source>
</evidence>
<evidence type="ECO:0000256" key="10">
    <source>
        <dbReference type="ARBA" id="ARBA00022824"/>
    </source>
</evidence>
<dbReference type="InterPro" id="IPR007130">
    <property type="entry name" value="DAGAT"/>
</dbReference>
<evidence type="ECO:0000256" key="7">
    <source>
        <dbReference type="ARBA" id="ARBA00022679"/>
    </source>
</evidence>